<protein>
    <submittedName>
        <fullName evidence="1">Uncharacterized protein</fullName>
    </submittedName>
</protein>
<accession>A0A4R4SLC6</accession>
<proteinExistence type="predicted"/>
<sequence length="116" mass="12452">MDRTSVAAGDDALPHARTLDLPADTALAAVVADLVARHFLATIAGGRATWILTGAGRPLAVVAQQWAEPRYLVDPTLPIGSLAADGRGVTLLFRYWKQHDPDLVFTELAAGREPRR</sequence>
<name>A0A4R4SLC6_9ACTN</name>
<evidence type="ECO:0000313" key="1">
    <source>
        <dbReference type="EMBL" id="TDC64458.1"/>
    </source>
</evidence>
<comment type="caution">
    <text evidence="1">The sequence shown here is derived from an EMBL/GenBank/DDBJ whole genome shotgun (WGS) entry which is preliminary data.</text>
</comment>
<dbReference type="RefSeq" id="WP_132821591.1">
    <property type="nucleotide sequence ID" value="NZ_SMKI01000518.1"/>
</dbReference>
<keyword evidence="2" id="KW-1185">Reference proteome</keyword>
<dbReference type="AlphaFoldDB" id="A0A4R4SLC6"/>
<organism evidence="1 2">
    <name type="scientific">Streptomyces hainanensis</name>
    <dbReference type="NCBI Taxonomy" id="402648"/>
    <lineage>
        <taxon>Bacteria</taxon>
        <taxon>Bacillati</taxon>
        <taxon>Actinomycetota</taxon>
        <taxon>Actinomycetes</taxon>
        <taxon>Kitasatosporales</taxon>
        <taxon>Streptomycetaceae</taxon>
        <taxon>Streptomyces</taxon>
    </lineage>
</organism>
<dbReference type="OrthoDB" id="2057603at2"/>
<dbReference type="Proteomes" id="UP000295345">
    <property type="component" value="Unassembled WGS sequence"/>
</dbReference>
<dbReference type="EMBL" id="SMKI01000518">
    <property type="protein sequence ID" value="TDC64458.1"/>
    <property type="molecule type" value="Genomic_DNA"/>
</dbReference>
<gene>
    <name evidence="1" type="ORF">E1283_31530</name>
</gene>
<evidence type="ECO:0000313" key="2">
    <source>
        <dbReference type="Proteomes" id="UP000295345"/>
    </source>
</evidence>
<reference evidence="1 2" key="1">
    <citation type="submission" date="2019-03" db="EMBL/GenBank/DDBJ databases">
        <title>Draft genome sequences of novel Actinobacteria.</title>
        <authorList>
            <person name="Sahin N."/>
            <person name="Ay H."/>
            <person name="Saygin H."/>
        </authorList>
    </citation>
    <scope>NUCLEOTIDE SEQUENCE [LARGE SCALE GENOMIC DNA]</scope>
    <source>
        <strain evidence="1 2">DSM 41900</strain>
    </source>
</reference>